<comment type="caution">
    <text evidence="3">The sequence shown here is derived from an EMBL/GenBank/DDBJ whole genome shotgun (WGS) entry which is preliminary data.</text>
</comment>
<dbReference type="GO" id="GO:0000160">
    <property type="term" value="P:phosphorelay signal transduction system"/>
    <property type="evidence" value="ECO:0007669"/>
    <property type="project" value="InterPro"/>
</dbReference>
<organism evidence="3 4">
    <name type="scientific">Candidatus Intestinimonas pullistercoris</name>
    <dbReference type="NCBI Taxonomy" id="2838623"/>
    <lineage>
        <taxon>Bacteria</taxon>
        <taxon>Bacillati</taxon>
        <taxon>Bacillota</taxon>
        <taxon>Clostridia</taxon>
        <taxon>Eubacteriales</taxon>
        <taxon>Intestinimonas</taxon>
    </lineage>
</organism>
<sequence>MTDGTKAALTGAGIQVDEALERLMGSEALLERLLGKFLEDRNLAELTVALAEDRREDAFRAAHTLKGVCGNLSMTRLEALVSQMVELLRGEGELAAAQALLPEVTEACREVREAISGALS</sequence>
<accession>A0A9D2P0A5</accession>
<dbReference type="Proteomes" id="UP000823882">
    <property type="component" value="Unassembled WGS sequence"/>
</dbReference>
<dbReference type="AlphaFoldDB" id="A0A9D2P0A5"/>
<keyword evidence="1" id="KW-0597">Phosphoprotein</keyword>
<protein>
    <submittedName>
        <fullName evidence="3">Hpt domain-containing protein</fullName>
    </submittedName>
</protein>
<dbReference type="InterPro" id="IPR036641">
    <property type="entry name" value="HPT_dom_sf"/>
</dbReference>
<gene>
    <name evidence="3" type="ORF">H9701_05925</name>
</gene>
<evidence type="ECO:0000259" key="2">
    <source>
        <dbReference type="PROSITE" id="PS50894"/>
    </source>
</evidence>
<evidence type="ECO:0000313" key="3">
    <source>
        <dbReference type="EMBL" id="HJC41074.1"/>
    </source>
</evidence>
<feature type="modified residue" description="Phosphohistidine" evidence="1">
    <location>
        <position position="63"/>
    </location>
</feature>
<dbReference type="PROSITE" id="PS50894">
    <property type="entry name" value="HPT"/>
    <property type="match status" value="1"/>
</dbReference>
<name>A0A9D2P0A5_9FIRM</name>
<evidence type="ECO:0000313" key="4">
    <source>
        <dbReference type="Proteomes" id="UP000823882"/>
    </source>
</evidence>
<dbReference type="InterPro" id="IPR008207">
    <property type="entry name" value="Sig_transdc_His_kin_Hpt_dom"/>
</dbReference>
<reference evidence="3" key="1">
    <citation type="journal article" date="2021" name="PeerJ">
        <title>Extensive microbial diversity within the chicken gut microbiome revealed by metagenomics and culture.</title>
        <authorList>
            <person name="Gilroy R."/>
            <person name="Ravi A."/>
            <person name="Getino M."/>
            <person name="Pursley I."/>
            <person name="Horton D.L."/>
            <person name="Alikhan N.F."/>
            <person name="Baker D."/>
            <person name="Gharbi K."/>
            <person name="Hall N."/>
            <person name="Watson M."/>
            <person name="Adriaenssens E.M."/>
            <person name="Foster-Nyarko E."/>
            <person name="Jarju S."/>
            <person name="Secka A."/>
            <person name="Antonio M."/>
            <person name="Oren A."/>
            <person name="Chaudhuri R.R."/>
            <person name="La Ragione R."/>
            <person name="Hildebrand F."/>
            <person name="Pallen M.J."/>
        </authorList>
    </citation>
    <scope>NUCLEOTIDE SEQUENCE</scope>
    <source>
        <strain evidence="3">CHK186-1790</strain>
    </source>
</reference>
<proteinExistence type="predicted"/>
<reference evidence="3" key="2">
    <citation type="submission" date="2021-04" db="EMBL/GenBank/DDBJ databases">
        <authorList>
            <person name="Gilroy R."/>
        </authorList>
    </citation>
    <scope>NUCLEOTIDE SEQUENCE</scope>
    <source>
        <strain evidence="3">CHK186-1790</strain>
    </source>
</reference>
<dbReference type="Gene3D" id="1.20.120.160">
    <property type="entry name" value="HPT domain"/>
    <property type="match status" value="1"/>
</dbReference>
<feature type="domain" description="HPt" evidence="2">
    <location>
        <begin position="22"/>
        <end position="120"/>
    </location>
</feature>
<dbReference type="SUPFAM" id="SSF47226">
    <property type="entry name" value="Histidine-containing phosphotransfer domain, HPT domain"/>
    <property type="match status" value="1"/>
</dbReference>
<evidence type="ECO:0000256" key="1">
    <source>
        <dbReference type="PROSITE-ProRule" id="PRU00110"/>
    </source>
</evidence>
<dbReference type="EMBL" id="DWWJ01000104">
    <property type="protein sequence ID" value="HJC41074.1"/>
    <property type="molecule type" value="Genomic_DNA"/>
</dbReference>
<dbReference type="Pfam" id="PF01627">
    <property type="entry name" value="Hpt"/>
    <property type="match status" value="1"/>
</dbReference>